<dbReference type="EMBL" id="GG657754">
    <property type="protein sequence ID" value="EFL26745.1"/>
    <property type="molecule type" value="Genomic_DNA"/>
</dbReference>
<sequence>MNSARAVRTGQKTRARRYARRTRREPLSAAPFRAIHPHVPGVVPPLARLLVLQTGGFHICRGTVTRAGPGVDRRKCAPPGLRCAAAPRSGADLATNGPPPHLTWRAIMATPTLTVVTVSPNPSTFGQAVTLTATVIPLGAGTPTGTVTFAISADGPPLTGTLSGGTTSVTASGLSVGIHTVVATYSGDANFLPSTGTNVIAVNRSTTTTTVVSAPDPSGLGQAVTFTATVTPVPPGAGVPGGTVTFFIGGSGGGSFTQPVVGGVATLSLSNLGVGTHPVVALYSGDVNFLPSSGSDTHTVNPAPAATTTTVTSSANPSVFGQPVTFTATVTPNPPASGTPTGTVTFVVTGTGGGTVVKALTGGTASHTFTSLGVGPHTVTATYSGDANFATSTGTLPTQTVNQSTTTTIVSSSPNPAAAGTPVTYVAFVQPVAPGAGTPTGTVTFTVSNMTNSVTGTGTVNGSGFAFFTDATLPAGSYAVTGVYSGDANFTGSTGTNTQVIT</sequence>
<dbReference type="Proteomes" id="UP000003963">
    <property type="component" value="Unassembled WGS sequence"/>
</dbReference>
<proteinExistence type="predicted"/>
<feature type="domain" description="Bacterial Ig-like" evidence="2">
    <location>
        <begin position="311"/>
        <end position="402"/>
    </location>
</feature>
<feature type="compositionally biased region" description="Basic residues" evidence="1">
    <location>
        <begin position="11"/>
        <end position="23"/>
    </location>
</feature>
<dbReference type="GO" id="GO:0005975">
    <property type="term" value="P:carbohydrate metabolic process"/>
    <property type="evidence" value="ECO:0007669"/>
    <property type="project" value="UniProtKB-ARBA"/>
</dbReference>
<dbReference type="Gene3D" id="2.60.40.10">
    <property type="entry name" value="Immunoglobulins"/>
    <property type="match status" value="4"/>
</dbReference>
<evidence type="ECO:0000256" key="1">
    <source>
        <dbReference type="SAM" id="MobiDB-lite"/>
    </source>
</evidence>
<dbReference type="InterPro" id="IPR032109">
    <property type="entry name" value="Big_3_5"/>
</dbReference>
<reference evidence="3 4" key="1">
    <citation type="submission" date="2009-02" db="EMBL/GenBank/DDBJ databases">
        <title>Annotation of Streptomyces hygroscopicus strain ATCC 53653.</title>
        <authorList>
            <consortium name="The Broad Institute Genome Sequencing Platform"/>
            <consortium name="Broad Institute Microbial Sequencing Center"/>
            <person name="Fischbach M."/>
            <person name="Godfrey P."/>
            <person name="Ward D."/>
            <person name="Young S."/>
            <person name="Zeng Q."/>
            <person name="Koehrsen M."/>
            <person name="Alvarado L."/>
            <person name="Berlin A.M."/>
            <person name="Bochicchio J."/>
            <person name="Borenstein D."/>
            <person name="Chapman S.B."/>
            <person name="Chen Z."/>
            <person name="Engels R."/>
            <person name="Freedman E."/>
            <person name="Gellesch M."/>
            <person name="Goldberg J."/>
            <person name="Griggs A."/>
            <person name="Gujja S."/>
            <person name="Heilman E.R."/>
            <person name="Heiman D.I."/>
            <person name="Hepburn T.A."/>
            <person name="Howarth C."/>
            <person name="Jen D."/>
            <person name="Larson L."/>
            <person name="Lewis B."/>
            <person name="Mehta T."/>
            <person name="Park D."/>
            <person name="Pearson M."/>
            <person name="Richards J."/>
            <person name="Roberts A."/>
            <person name="Saif S."/>
            <person name="Shea T.D."/>
            <person name="Shenoy N."/>
            <person name="Sisk P."/>
            <person name="Stolte C."/>
            <person name="Sykes S.N."/>
            <person name="Thomson T."/>
            <person name="Walk T."/>
            <person name="White J."/>
            <person name="Yandava C."/>
            <person name="Straight P."/>
            <person name="Clardy J."/>
            <person name="Hung D."/>
            <person name="Kolter R."/>
            <person name="Mekalanos J."/>
            <person name="Walker S."/>
            <person name="Walsh C.T."/>
            <person name="Wieland-Brown L.C."/>
            <person name="Haas B."/>
            <person name="Nusbaum C."/>
            <person name="Birren B."/>
        </authorList>
    </citation>
    <scope>NUCLEOTIDE SEQUENCE [LARGE SCALE GENOMIC DNA]</scope>
    <source>
        <strain evidence="3 4">ATCC 53653</strain>
    </source>
</reference>
<feature type="region of interest" description="Disordered" evidence="1">
    <location>
        <begin position="1"/>
        <end position="25"/>
    </location>
</feature>
<dbReference type="Pfam" id="PF16640">
    <property type="entry name" value="Big_3_5"/>
    <property type="match status" value="4"/>
</dbReference>
<name>D9W7D5_9ACTN</name>
<evidence type="ECO:0000259" key="2">
    <source>
        <dbReference type="Pfam" id="PF16640"/>
    </source>
</evidence>
<dbReference type="InterPro" id="IPR013783">
    <property type="entry name" value="Ig-like_fold"/>
</dbReference>
<gene>
    <name evidence="3" type="ORF">SSOG_06460</name>
</gene>
<evidence type="ECO:0000313" key="4">
    <source>
        <dbReference type="Proteomes" id="UP000003963"/>
    </source>
</evidence>
<feature type="domain" description="Bacterial Ig-like" evidence="2">
    <location>
        <begin position="212"/>
        <end position="300"/>
    </location>
</feature>
<dbReference type="AlphaFoldDB" id="D9W7D5"/>
<evidence type="ECO:0000313" key="3">
    <source>
        <dbReference type="EMBL" id="EFL26745.1"/>
    </source>
</evidence>
<organism evidence="3 4">
    <name type="scientific">Streptomyces himastatinicus ATCC 53653</name>
    <dbReference type="NCBI Taxonomy" id="457427"/>
    <lineage>
        <taxon>Bacteria</taxon>
        <taxon>Bacillati</taxon>
        <taxon>Actinomycetota</taxon>
        <taxon>Actinomycetes</taxon>
        <taxon>Kitasatosporales</taxon>
        <taxon>Streptomycetaceae</taxon>
        <taxon>Streptomyces</taxon>
        <taxon>Streptomyces violaceusniger group</taxon>
    </lineage>
</organism>
<dbReference type="STRING" id="457427.SSOG_06460"/>
<dbReference type="HOGENOM" id="CLU_042039_0_0_11"/>
<feature type="domain" description="Bacterial Ig-like" evidence="2">
    <location>
        <begin position="116"/>
        <end position="199"/>
    </location>
</feature>
<feature type="domain" description="Bacterial Ig-like" evidence="2">
    <location>
        <begin position="411"/>
        <end position="500"/>
    </location>
</feature>
<accession>D9W7D5</accession>
<protein>
    <submittedName>
        <fullName evidence="3">Vegetative cell wall protein gp1 (Hydroxyproline-rich glycoprotein 1)</fullName>
    </submittedName>
</protein>
<keyword evidence="4" id="KW-1185">Reference proteome</keyword>